<comment type="similarity">
    <text evidence="1">Belongs to the R-transferase family.</text>
</comment>
<dbReference type="Pfam" id="PF04376">
    <property type="entry name" value="ATE_N"/>
    <property type="match status" value="1"/>
</dbReference>
<dbReference type="InterPro" id="IPR030700">
    <property type="entry name" value="N-end_Aminoacyl_Trfase"/>
</dbReference>
<feature type="compositionally biased region" description="Basic and acidic residues" evidence="5">
    <location>
        <begin position="448"/>
        <end position="463"/>
    </location>
</feature>
<dbReference type="InterPro" id="IPR007471">
    <property type="entry name" value="N-end_Aminoacyl_Trfase_N"/>
</dbReference>
<dbReference type="PANTHER" id="PTHR21367">
    <property type="entry name" value="ARGININE-TRNA-PROTEIN TRANSFERASE 1"/>
    <property type="match status" value="1"/>
</dbReference>
<evidence type="ECO:0000259" key="7">
    <source>
        <dbReference type="Pfam" id="PF04377"/>
    </source>
</evidence>
<keyword evidence="9" id="KW-1185">Reference proteome</keyword>
<feature type="domain" description="N-end rule aminoacyl transferase C-terminal" evidence="7">
    <location>
        <begin position="539"/>
        <end position="676"/>
    </location>
</feature>
<evidence type="ECO:0000313" key="10">
    <source>
        <dbReference type="WBParaSite" id="BPAG_0000307001-mRNA-1"/>
    </source>
</evidence>
<dbReference type="InterPro" id="IPR043035">
    <property type="entry name" value="Ribosomal_mL64_sf"/>
</dbReference>
<dbReference type="Gene3D" id="6.10.280.120">
    <property type="entry name" value="Growth arrest and DNA-damage-inducible proteins-interacting protein 1"/>
    <property type="match status" value="1"/>
</dbReference>
<evidence type="ECO:0000259" key="6">
    <source>
        <dbReference type="Pfam" id="PF04376"/>
    </source>
</evidence>
<dbReference type="WBParaSite" id="BPAG_0000307001-mRNA-1">
    <property type="protein sequence ID" value="BPAG_0000307001-mRNA-1"/>
    <property type="gene ID" value="BPAG_0000307001"/>
</dbReference>
<dbReference type="InterPro" id="IPR018472">
    <property type="entry name" value="Ribosomal_mL64"/>
</dbReference>
<dbReference type="EMBL" id="UZAD01000674">
    <property type="protein sequence ID" value="VDN84226.1"/>
    <property type="molecule type" value="Genomic_DNA"/>
</dbReference>
<dbReference type="EC" id="2.3.2.8" evidence="2"/>
<keyword evidence="4" id="KW-0012">Acyltransferase</keyword>
<evidence type="ECO:0000256" key="5">
    <source>
        <dbReference type="SAM" id="MobiDB-lite"/>
    </source>
</evidence>
<dbReference type="STRING" id="6280.A0A0N4T4E0"/>
<reference evidence="8 9" key="2">
    <citation type="submission" date="2018-11" db="EMBL/GenBank/DDBJ databases">
        <authorList>
            <consortium name="Pathogen Informatics"/>
        </authorList>
    </citation>
    <scope>NUCLEOTIDE SEQUENCE [LARGE SCALE GENOMIC DNA]</scope>
</reference>
<sequence>MIQYGRLSMMGVIRYSSFLDTTAIAGTSDAVNSSSSLQEEQCKNKNTKVVSRLTERHRLIAEGRLPPVTYEWEKQLWAKRERFGTYGLASGVKPEELWPSVEEIQEEETIGWYAKYSDALKAVENAKKSKHANTLARLEEVAALENKYPEMLREFLKSQKEVVPVKSKQELEAEQQAKDMLDYYGYEISPSDPRFPILFEKMIEAKKKVIKLPTESKREFTGSQINGERGTIVEETYIAKERKREETREKRFLIWCDSVVCSGIEHICNVYFKQEYLRMSNISDVAVQKQQQQYSIVGYIGYNDRGMCGYCHKEEASPTNIGVMGYYLSCEHFNQLLDRGCNRPQISGMWARSLSVSHYNELLDRGIRRSGKYLYKPMIANTCCPQYTIRLDVNSFRLSRAQKKVLRRMNDFLQKDVRPNERQKITDYNVVKKTTERSTISSNSQVRRVQDNEKKTPNDELREKGKKKKVLRRERAFQKMRDKGINIMEAQRIRREKEESRRRTLNSFIINYSPETFKHKLEVRLVDVNSSVFHETFQESFKLYEKYQTTVHHNASCNRNGYRVFLADSPLFSDEKGESKSMALGSYHQQYYLDGRLIAVGVVDILPRCLSAKYLYYDPDYEFLTLGTYTALREIAFTRELAKERPQLHYYYMGFYIHSCQKMRYKQCFRPSDLLCDRSFTWVPLEKCLEMMERYGERIEAFAPDAPVAEKCPIESVRCLYKMNILSYRILLTLPDFKETETFMEEYARIVGPVAREMLLYRN</sequence>
<gene>
    <name evidence="8" type="ORF">BPAG_LOCUS3040</name>
</gene>
<dbReference type="PANTHER" id="PTHR21367:SF1">
    <property type="entry name" value="ARGINYL-TRNA--PROTEIN TRANSFERASE 1"/>
    <property type="match status" value="1"/>
</dbReference>
<dbReference type="SUPFAM" id="SSF55729">
    <property type="entry name" value="Acyl-CoA N-acyltransferases (Nat)"/>
    <property type="match status" value="1"/>
</dbReference>
<reference evidence="10" key="1">
    <citation type="submission" date="2017-02" db="UniProtKB">
        <authorList>
            <consortium name="WormBaseParasite"/>
        </authorList>
    </citation>
    <scope>IDENTIFICATION</scope>
</reference>
<dbReference type="GO" id="GO:0005634">
    <property type="term" value="C:nucleus"/>
    <property type="evidence" value="ECO:0007669"/>
    <property type="project" value="InterPro"/>
</dbReference>
<dbReference type="GO" id="GO:0004057">
    <property type="term" value="F:arginyl-tRNA--protein transferase activity"/>
    <property type="evidence" value="ECO:0007669"/>
    <property type="project" value="UniProtKB-EC"/>
</dbReference>
<organism evidence="10">
    <name type="scientific">Brugia pahangi</name>
    <name type="common">Filarial nematode worm</name>
    <dbReference type="NCBI Taxonomy" id="6280"/>
    <lineage>
        <taxon>Eukaryota</taxon>
        <taxon>Metazoa</taxon>
        <taxon>Ecdysozoa</taxon>
        <taxon>Nematoda</taxon>
        <taxon>Chromadorea</taxon>
        <taxon>Rhabditida</taxon>
        <taxon>Spirurina</taxon>
        <taxon>Spiruromorpha</taxon>
        <taxon>Filarioidea</taxon>
        <taxon>Onchocercidae</taxon>
        <taxon>Brugia</taxon>
    </lineage>
</organism>
<accession>A0A0N4T4E0</accession>
<dbReference type="Proteomes" id="UP000278627">
    <property type="component" value="Unassembled WGS sequence"/>
</dbReference>
<name>A0A0N4T4E0_BRUPA</name>
<dbReference type="Pfam" id="PF04377">
    <property type="entry name" value="ATE_C"/>
    <property type="match status" value="1"/>
</dbReference>
<evidence type="ECO:0000256" key="4">
    <source>
        <dbReference type="ARBA" id="ARBA00023315"/>
    </source>
</evidence>
<evidence type="ECO:0000313" key="9">
    <source>
        <dbReference type="Proteomes" id="UP000278627"/>
    </source>
</evidence>
<feature type="region of interest" description="Disordered" evidence="5">
    <location>
        <begin position="436"/>
        <end position="470"/>
    </location>
</feature>
<keyword evidence="3" id="KW-0808">Transferase</keyword>
<dbReference type="GO" id="GO:0005737">
    <property type="term" value="C:cytoplasm"/>
    <property type="evidence" value="ECO:0007669"/>
    <property type="project" value="TreeGrafter"/>
</dbReference>
<dbReference type="Pfam" id="PF10147">
    <property type="entry name" value="CR6_interact"/>
    <property type="match status" value="1"/>
</dbReference>
<feature type="compositionally biased region" description="Polar residues" evidence="5">
    <location>
        <begin position="437"/>
        <end position="447"/>
    </location>
</feature>
<dbReference type="InterPro" id="IPR007472">
    <property type="entry name" value="N-end_Aminoacyl_Trfase_C"/>
</dbReference>
<feature type="domain" description="N-end aminoacyl transferase N-terminal" evidence="6">
    <location>
        <begin position="353"/>
        <end position="404"/>
    </location>
</feature>
<evidence type="ECO:0000313" key="8">
    <source>
        <dbReference type="EMBL" id="VDN84226.1"/>
    </source>
</evidence>
<protein>
    <recommendedName>
        <fullName evidence="2">arginyltransferase</fullName>
        <ecNumber evidence="2">2.3.2.8</ecNumber>
    </recommendedName>
</protein>
<evidence type="ECO:0000256" key="1">
    <source>
        <dbReference type="ARBA" id="ARBA00009991"/>
    </source>
</evidence>
<evidence type="ECO:0000256" key="2">
    <source>
        <dbReference type="ARBA" id="ARBA00012025"/>
    </source>
</evidence>
<dbReference type="InterPro" id="IPR016181">
    <property type="entry name" value="Acyl_CoA_acyltransferase"/>
</dbReference>
<evidence type="ECO:0000256" key="3">
    <source>
        <dbReference type="ARBA" id="ARBA00022679"/>
    </source>
</evidence>
<proteinExistence type="inferred from homology"/>
<dbReference type="AlphaFoldDB" id="A0A0N4T4E0"/>